<dbReference type="AlphaFoldDB" id="A0A816RJL4"/>
<accession>A0A816RJL4</accession>
<sequence>MTVTPGRRTLGCVSFQLRFLLELEETVDMHVVFRTREMATIHKNFGG</sequence>
<gene>
    <name evidence="1" type="ORF">DARMORV10_C01P38400.1</name>
</gene>
<proteinExistence type="predicted"/>
<organism evidence="1">
    <name type="scientific">Brassica napus</name>
    <name type="common">Rape</name>
    <dbReference type="NCBI Taxonomy" id="3708"/>
    <lineage>
        <taxon>Eukaryota</taxon>
        <taxon>Viridiplantae</taxon>
        <taxon>Streptophyta</taxon>
        <taxon>Embryophyta</taxon>
        <taxon>Tracheophyta</taxon>
        <taxon>Spermatophyta</taxon>
        <taxon>Magnoliopsida</taxon>
        <taxon>eudicotyledons</taxon>
        <taxon>Gunneridae</taxon>
        <taxon>Pentapetalae</taxon>
        <taxon>rosids</taxon>
        <taxon>malvids</taxon>
        <taxon>Brassicales</taxon>
        <taxon>Brassicaceae</taxon>
        <taxon>Brassiceae</taxon>
        <taxon>Brassica</taxon>
    </lineage>
</organism>
<reference evidence="1" key="1">
    <citation type="submission" date="2021-01" db="EMBL/GenBank/DDBJ databases">
        <authorList>
            <consortium name="Genoscope - CEA"/>
            <person name="William W."/>
        </authorList>
    </citation>
    <scope>NUCLEOTIDE SEQUENCE</scope>
</reference>
<dbReference type="EMBL" id="HG994365">
    <property type="protein sequence ID" value="CAF2076028.1"/>
    <property type="molecule type" value="Genomic_DNA"/>
</dbReference>
<dbReference type="Proteomes" id="UP001295469">
    <property type="component" value="Chromosome C01"/>
</dbReference>
<protein>
    <submittedName>
        <fullName evidence="1">(rape) hypothetical protein</fullName>
    </submittedName>
</protein>
<name>A0A816RJL4_BRANA</name>
<evidence type="ECO:0000313" key="1">
    <source>
        <dbReference type="EMBL" id="CAF2076028.1"/>
    </source>
</evidence>